<sequence>MDRFKPEVATSDMTEFSLLPFFHLPHRWSSLLVEAVLAFFSILCPGTLLCSNAQPRCLLCRKPWPLGVSVLVRLLSRSLENVTSGLMLCSSVVSCLQRYVLFLT</sequence>
<accession>A0ABU6ZKH9</accession>
<evidence type="ECO:0000313" key="2">
    <source>
        <dbReference type="EMBL" id="MED6222450.1"/>
    </source>
</evidence>
<feature type="transmembrane region" description="Helical" evidence="1">
    <location>
        <begin position="28"/>
        <end position="51"/>
    </location>
</feature>
<evidence type="ECO:0000313" key="3">
    <source>
        <dbReference type="Proteomes" id="UP001341840"/>
    </source>
</evidence>
<keyword evidence="3" id="KW-1185">Reference proteome</keyword>
<reference evidence="2 3" key="1">
    <citation type="journal article" date="2023" name="Plants (Basel)">
        <title>Bridging the Gap: Combining Genomics and Transcriptomics Approaches to Understand Stylosanthes scabra, an Orphan Legume from the Brazilian Caatinga.</title>
        <authorList>
            <person name="Ferreira-Neto J.R.C."/>
            <person name="da Silva M.D."/>
            <person name="Binneck E."/>
            <person name="de Melo N.F."/>
            <person name="da Silva R.H."/>
            <person name="de Melo A.L.T.M."/>
            <person name="Pandolfi V."/>
            <person name="Bustamante F.O."/>
            <person name="Brasileiro-Vidal A.C."/>
            <person name="Benko-Iseppon A.M."/>
        </authorList>
    </citation>
    <scope>NUCLEOTIDE SEQUENCE [LARGE SCALE GENOMIC DNA]</scope>
    <source>
        <tissue evidence="2">Leaves</tissue>
    </source>
</reference>
<evidence type="ECO:0000256" key="1">
    <source>
        <dbReference type="SAM" id="Phobius"/>
    </source>
</evidence>
<proteinExistence type="predicted"/>
<dbReference type="EMBL" id="JASCZI010272492">
    <property type="protein sequence ID" value="MED6222450.1"/>
    <property type="molecule type" value="Genomic_DNA"/>
</dbReference>
<dbReference type="Proteomes" id="UP001341840">
    <property type="component" value="Unassembled WGS sequence"/>
</dbReference>
<protein>
    <submittedName>
        <fullName evidence="2">Uncharacterized protein</fullName>
    </submittedName>
</protein>
<keyword evidence="1" id="KW-0812">Transmembrane</keyword>
<organism evidence="2 3">
    <name type="scientific">Stylosanthes scabra</name>
    <dbReference type="NCBI Taxonomy" id="79078"/>
    <lineage>
        <taxon>Eukaryota</taxon>
        <taxon>Viridiplantae</taxon>
        <taxon>Streptophyta</taxon>
        <taxon>Embryophyta</taxon>
        <taxon>Tracheophyta</taxon>
        <taxon>Spermatophyta</taxon>
        <taxon>Magnoliopsida</taxon>
        <taxon>eudicotyledons</taxon>
        <taxon>Gunneridae</taxon>
        <taxon>Pentapetalae</taxon>
        <taxon>rosids</taxon>
        <taxon>fabids</taxon>
        <taxon>Fabales</taxon>
        <taxon>Fabaceae</taxon>
        <taxon>Papilionoideae</taxon>
        <taxon>50 kb inversion clade</taxon>
        <taxon>dalbergioids sensu lato</taxon>
        <taxon>Dalbergieae</taxon>
        <taxon>Pterocarpus clade</taxon>
        <taxon>Stylosanthes</taxon>
    </lineage>
</organism>
<gene>
    <name evidence="2" type="ORF">PIB30_064599</name>
</gene>
<name>A0ABU6ZKH9_9FABA</name>
<keyword evidence="1" id="KW-1133">Transmembrane helix</keyword>
<keyword evidence="1" id="KW-0472">Membrane</keyword>
<comment type="caution">
    <text evidence="2">The sequence shown here is derived from an EMBL/GenBank/DDBJ whole genome shotgun (WGS) entry which is preliminary data.</text>
</comment>